<name>A0A453QQD3_AEGTS</name>
<reference evidence="1" key="3">
    <citation type="journal article" date="2017" name="Nature">
        <title>Genome sequence of the progenitor of the wheat D genome Aegilops tauschii.</title>
        <authorList>
            <person name="Luo M.C."/>
            <person name="Gu Y.Q."/>
            <person name="Puiu D."/>
            <person name="Wang H."/>
            <person name="Twardziok S.O."/>
            <person name="Deal K.R."/>
            <person name="Huo N."/>
            <person name="Zhu T."/>
            <person name="Wang L."/>
            <person name="Wang Y."/>
            <person name="McGuire P.E."/>
            <person name="Liu S."/>
            <person name="Long H."/>
            <person name="Ramasamy R.K."/>
            <person name="Rodriguez J.C."/>
            <person name="Van S.L."/>
            <person name="Yuan L."/>
            <person name="Wang Z."/>
            <person name="Xia Z."/>
            <person name="Xiao L."/>
            <person name="Anderson O.D."/>
            <person name="Ouyang S."/>
            <person name="Liang Y."/>
            <person name="Zimin A.V."/>
            <person name="Pertea G."/>
            <person name="Qi P."/>
            <person name="Bennetzen J.L."/>
            <person name="Dai X."/>
            <person name="Dawson M.W."/>
            <person name="Muller H.G."/>
            <person name="Kugler K."/>
            <person name="Rivarola-Duarte L."/>
            <person name="Spannagl M."/>
            <person name="Mayer K.F.X."/>
            <person name="Lu F.H."/>
            <person name="Bevan M.W."/>
            <person name="Leroy P."/>
            <person name="Li P."/>
            <person name="You F.M."/>
            <person name="Sun Q."/>
            <person name="Liu Z."/>
            <person name="Lyons E."/>
            <person name="Wicker T."/>
            <person name="Salzberg S.L."/>
            <person name="Devos K.M."/>
            <person name="Dvorak J."/>
        </authorList>
    </citation>
    <scope>NUCLEOTIDE SEQUENCE [LARGE SCALE GENOMIC DNA]</scope>
    <source>
        <strain evidence="1">cv. AL8/78</strain>
    </source>
</reference>
<keyword evidence="2" id="KW-1185">Reference proteome</keyword>
<reference evidence="1" key="5">
    <citation type="journal article" date="2021" name="G3 (Bethesda)">
        <title>Aegilops tauschii genome assembly Aet v5.0 features greater sequence contiguity and improved annotation.</title>
        <authorList>
            <person name="Wang L."/>
            <person name="Zhu T."/>
            <person name="Rodriguez J.C."/>
            <person name="Deal K.R."/>
            <person name="Dubcovsky J."/>
            <person name="McGuire P.E."/>
            <person name="Lux T."/>
            <person name="Spannagl M."/>
            <person name="Mayer K.F.X."/>
            <person name="Baldrich P."/>
            <person name="Meyers B.C."/>
            <person name="Huo N."/>
            <person name="Gu Y.Q."/>
            <person name="Zhou H."/>
            <person name="Devos K.M."/>
            <person name="Bennetzen J.L."/>
            <person name="Unver T."/>
            <person name="Budak H."/>
            <person name="Gulick P.J."/>
            <person name="Galiba G."/>
            <person name="Kalapos B."/>
            <person name="Nelson D.R."/>
            <person name="Li P."/>
            <person name="You F.M."/>
            <person name="Luo M.C."/>
            <person name="Dvorak J."/>
        </authorList>
    </citation>
    <scope>NUCLEOTIDE SEQUENCE [LARGE SCALE GENOMIC DNA]</scope>
    <source>
        <strain evidence="1">cv. AL8/78</strain>
    </source>
</reference>
<dbReference type="Proteomes" id="UP000015105">
    <property type="component" value="Chromosome 7D"/>
</dbReference>
<protein>
    <recommendedName>
        <fullName evidence="3">Retrotransposon gag domain-containing protein</fullName>
    </recommendedName>
</protein>
<dbReference type="AlphaFoldDB" id="A0A453QQD3"/>
<reference evidence="2" key="2">
    <citation type="journal article" date="2017" name="Nat. Plants">
        <title>The Aegilops tauschii genome reveals multiple impacts of transposons.</title>
        <authorList>
            <person name="Zhao G."/>
            <person name="Zou C."/>
            <person name="Li K."/>
            <person name="Wang K."/>
            <person name="Li T."/>
            <person name="Gao L."/>
            <person name="Zhang X."/>
            <person name="Wang H."/>
            <person name="Yang Z."/>
            <person name="Liu X."/>
            <person name="Jiang W."/>
            <person name="Mao L."/>
            <person name="Kong X."/>
            <person name="Jiao Y."/>
            <person name="Jia J."/>
        </authorList>
    </citation>
    <scope>NUCLEOTIDE SEQUENCE [LARGE SCALE GENOMIC DNA]</scope>
    <source>
        <strain evidence="2">cv. AL8/78</strain>
    </source>
</reference>
<accession>A0A453QQD3</accession>
<dbReference type="PANTHER" id="PTHR35317">
    <property type="entry name" value="OS04G0629600 PROTEIN"/>
    <property type="match status" value="1"/>
</dbReference>
<proteinExistence type="predicted"/>
<dbReference type="EnsemblPlants" id="AET7Gv20277000.1">
    <property type="protein sequence ID" value="AET7Gv20277000.1"/>
    <property type="gene ID" value="AET7Gv20277000"/>
</dbReference>
<dbReference type="PANTHER" id="PTHR35317:SF35">
    <property type="entry name" value="DUF4219 DOMAIN-CONTAINING PROTEIN"/>
    <property type="match status" value="1"/>
</dbReference>
<dbReference type="Pfam" id="PF14223">
    <property type="entry name" value="Retrotran_gag_2"/>
    <property type="match status" value="1"/>
</dbReference>
<evidence type="ECO:0008006" key="3">
    <source>
        <dbReference type="Google" id="ProtNLM"/>
    </source>
</evidence>
<reference evidence="1" key="4">
    <citation type="submission" date="2019-03" db="UniProtKB">
        <authorList>
            <consortium name="EnsemblPlants"/>
        </authorList>
    </citation>
    <scope>IDENTIFICATION</scope>
</reference>
<evidence type="ECO:0000313" key="1">
    <source>
        <dbReference type="EnsemblPlants" id="AET7Gv20277000.1"/>
    </source>
</evidence>
<dbReference type="Gramene" id="AET7Gv20277000.1">
    <property type="protein sequence ID" value="AET7Gv20277000.1"/>
    <property type="gene ID" value="AET7Gv20277000"/>
</dbReference>
<evidence type="ECO:0000313" key="2">
    <source>
        <dbReference type="Proteomes" id="UP000015105"/>
    </source>
</evidence>
<reference evidence="2" key="1">
    <citation type="journal article" date="2014" name="Science">
        <title>Ancient hybridizations among the ancestral genomes of bread wheat.</title>
        <authorList>
            <consortium name="International Wheat Genome Sequencing Consortium,"/>
            <person name="Marcussen T."/>
            <person name="Sandve S.R."/>
            <person name="Heier L."/>
            <person name="Spannagl M."/>
            <person name="Pfeifer M."/>
            <person name="Jakobsen K.S."/>
            <person name="Wulff B.B."/>
            <person name="Steuernagel B."/>
            <person name="Mayer K.F."/>
            <person name="Olsen O.A."/>
        </authorList>
    </citation>
    <scope>NUCLEOTIDE SEQUENCE [LARGE SCALE GENOMIC DNA]</scope>
    <source>
        <strain evidence="2">cv. AL8/78</strain>
    </source>
</reference>
<organism evidence="1 2">
    <name type="scientific">Aegilops tauschii subsp. strangulata</name>
    <name type="common">Goatgrass</name>
    <dbReference type="NCBI Taxonomy" id="200361"/>
    <lineage>
        <taxon>Eukaryota</taxon>
        <taxon>Viridiplantae</taxon>
        <taxon>Streptophyta</taxon>
        <taxon>Embryophyta</taxon>
        <taxon>Tracheophyta</taxon>
        <taxon>Spermatophyta</taxon>
        <taxon>Magnoliopsida</taxon>
        <taxon>Liliopsida</taxon>
        <taxon>Poales</taxon>
        <taxon>Poaceae</taxon>
        <taxon>BOP clade</taxon>
        <taxon>Pooideae</taxon>
        <taxon>Triticodae</taxon>
        <taxon>Triticeae</taxon>
        <taxon>Triticinae</taxon>
        <taxon>Aegilops</taxon>
    </lineage>
</organism>
<sequence>MNYTKSALIMRVRQQAQGLLEVVEHGAVIDYHDDREALGIILQAVPPEMLRSLAAKDSAKEAWDALKTLRMGSERVCEDRAQTHRLDFENLQFKDEERMEEFALRLTSIVNDLEALGDGITERKVVRKFLCCVP</sequence>